<dbReference type="InterPro" id="IPR001789">
    <property type="entry name" value="Sig_transdc_resp-reg_receiver"/>
</dbReference>
<dbReference type="PANTHER" id="PTHR45339:SF1">
    <property type="entry name" value="HYBRID SIGNAL TRANSDUCTION HISTIDINE KINASE J"/>
    <property type="match status" value="1"/>
</dbReference>
<organism evidence="5 6">
    <name type="scientific">Saccharobesus litoralis</name>
    <dbReference type="NCBI Taxonomy" id="2172099"/>
    <lineage>
        <taxon>Bacteria</taxon>
        <taxon>Pseudomonadati</taxon>
        <taxon>Pseudomonadota</taxon>
        <taxon>Gammaproteobacteria</taxon>
        <taxon>Alteromonadales</taxon>
        <taxon>Alteromonadaceae</taxon>
        <taxon>Saccharobesus</taxon>
    </lineage>
</organism>
<name>A0A2S0VLI4_9ALTE</name>
<keyword evidence="1 3" id="KW-0597">Phosphoprotein</keyword>
<dbReference type="AlphaFoldDB" id="A0A2S0VLI4"/>
<feature type="modified residue" description="4-aspartylphosphate" evidence="3">
    <location>
        <position position="347"/>
    </location>
</feature>
<dbReference type="GO" id="GO:0000160">
    <property type="term" value="P:phosphorelay signal transduction system"/>
    <property type="evidence" value="ECO:0007669"/>
    <property type="project" value="UniProtKB-KW"/>
</dbReference>
<evidence type="ECO:0000256" key="1">
    <source>
        <dbReference type="ARBA" id="ARBA00022553"/>
    </source>
</evidence>
<gene>
    <name evidence="5" type="ORF">C2869_00770</name>
</gene>
<dbReference type="OrthoDB" id="9802426at2"/>
<dbReference type="SMART" id="SM00448">
    <property type="entry name" value="REC"/>
    <property type="match status" value="1"/>
</dbReference>
<keyword evidence="6" id="KW-1185">Reference proteome</keyword>
<reference evidence="5 6" key="1">
    <citation type="submission" date="2018-01" db="EMBL/GenBank/DDBJ databases">
        <title>Genome sequence of a Cantenovulum-like bacteria.</title>
        <authorList>
            <person name="Tan W.R."/>
            <person name="Lau N.-S."/>
            <person name="Go F."/>
            <person name="Amirul A.-A.A."/>
        </authorList>
    </citation>
    <scope>NUCLEOTIDE SEQUENCE [LARGE SCALE GENOMIC DNA]</scope>
    <source>
        <strain evidence="5 6">CCB-QB4</strain>
    </source>
</reference>
<sequence length="423" mass="48031">MANTLQKKSHLIFYSGSADLDPGVSKVLTGFFQQVSTITNIDDLKQTLRSLNPMVIFLSLNTFEEAIALYYQAMEELKEHRLSEHKVVYLINRQDEERAYLAYISGTIDEYIVSRPMYELRRPILVAKHLLSELGVQYTESRNYEIKFSKLDLSDGLEELVRKSVKHKSDIKNKFVKVIKLMEESLDKAAADIAQNHSTEIDIKKIKRILATIRSDEIRPILLRLQNKALSLFDDIAASTELLTQQSATLLKTSHQDEPIEVRNNEEKIAKQKPPEPMHKAFNNFDETKLEQAKSEIRVLLVEDDQITAAVTSKLFKYPGCRLDIATSGRMAMNYLEKGDYELVLMDISLPDTDGVNLANTLHQTEDARGLDTKIVMLTGNRSKLTVKRAREAGANMYLIKPLTAKALEQVLIKCGLPAPNYN</sequence>
<accession>A0A2S0VLI4</accession>
<evidence type="ECO:0000259" key="4">
    <source>
        <dbReference type="PROSITE" id="PS50110"/>
    </source>
</evidence>
<evidence type="ECO:0000313" key="5">
    <source>
        <dbReference type="EMBL" id="AWB65061.1"/>
    </source>
</evidence>
<dbReference type="RefSeq" id="WP_108601139.1">
    <property type="nucleotide sequence ID" value="NZ_CP026604.1"/>
</dbReference>
<protein>
    <recommendedName>
        <fullName evidence="4">Response regulatory domain-containing protein</fullName>
    </recommendedName>
</protein>
<dbReference type="KEGG" id="cate:C2869_00770"/>
<dbReference type="CDD" id="cd17546">
    <property type="entry name" value="REC_hyHK_CKI1_RcsC-like"/>
    <property type="match status" value="1"/>
</dbReference>
<dbReference type="PROSITE" id="PS50110">
    <property type="entry name" value="RESPONSE_REGULATORY"/>
    <property type="match status" value="1"/>
</dbReference>
<dbReference type="Pfam" id="PF00072">
    <property type="entry name" value="Response_reg"/>
    <property type="match status" value="1"/>
</dbReference>
<evidence type="ECO:0000256" key="2">
    <source>
        <dbReference type="ARBA" id="ARBA00023012"/>
    </source>
</evidence>
<dbReference type="EMBL" id="CP026604">
    <property type="protein sequence ID" value="AWB65061.1"/>
    <property type="molecule type" value="Genomic_DNA"/>
</dbReference>
<dbReference type="InterPro" id="IPR011006">
    <property type="entry name" value="CheY-like_superfamily"/>
</dbReference>
<proteinExistence type="predicted"/>
<dbReference type="Proteomes" id="UP000244441">
    <property type="component" value="Chromosome"/>
</dbReference>
<dbReference type="SUPFAM" id="SSF52172">
    <property type="entry name" value="CheY-like"/>
    <property type="match status" value="1"/>
</dbReference>
<feature type="domain" description="Response regulatory" evidence="4">
    <location>
        <begin position="298"/>
        <end position="416"/>
    </location>
</feature>
<evidence type="ECO:0000256" key="3">
    <source>
        <dbReference type="PROSITE-ProRule" id="PRU00169"/>
    </source>
</evidence>
<dbReference type="Gene3D" id="3.40.50.2300">
    <property type="match status" value="1"/>
</dbReference>
<dbReference type="PANTHER" id="PTHR45339">
    <property type="entry name" value="HYBRID SIGNAL TRANSDUCTION HISTIDINE KINASE J"/>
    <property type="match status" value="1"/>
</dbReference>
<keyword evidence="2" id="KW-0902">Two-component regulatory system</keyword>
<evidence type="ECO:0000313" key="6">
    <source>
        <dbReference type="Proteomes" id="UP000244441"/>
    </source>
</evidence>